<keyword evidence="2" id="KW-1185">Reference proteome</keyword>
<organism evidence="2">
    <name type="scientific">Melampsora larici-populina (strain 98AG31 / pathotype 3-4-7)</name>
    <name type="common">Poplar leaf rust fungus</name>
    <dbReference type="NCBI Taxonomy" id="747676"/>
    <lineage>
        <taxon>Eukaryota</taxon>
        <taxon>Fungi</taxon>
        <taxon>Dikarya</taxon>
        <taxon>Basidiomycota</taxon>
        <taxon>Pucciniomycotina</taxon>
        <taxon>Pucciniomycetes</taxon>
        <taxon>Pucciniales</taxon>
        <taxon>Melampsoraceae</taxon>
        <taxon>Melampsora</taxon>
    </lineage>
</organism>
<reference evidence="2" key="1">
    <citation type="journal article" date="2011" name="Proc. Natl. Acad. Sci. U.S.A.">
        <title>Obligate biotrophy features unraveled by the genomic analysis of rust fungi.</title>
        <authorList>
            <person name="Duplessis S."/>
            <person name="Cuomo C.A."/>
            <person name="Lin Y.-C."/>
            <person name="Aerts A."/>
            <person name="Tisserant E."/>
            <person name="Veneault-Fourrey C."/>
            <person name="Joly D.L."/>
            <person name="Hacquard S."/>
            <person name="Amselem J."/>
            <person name="Cantarel B.L."/>
            <person name="Chiu R."/>
            <person name="Coutinho P.M."/>
            <person name="Feau N."/>
            <person name="Field M."/>
            <person name="Frey P."/>
            <person name="Gelhaye E."/>
            <person name="Goldberg J."/>
            <person name="Grabherr M.G."/>
            <person name="Kodira C.D."/>
            <person name="Kohler A."/>
            <person name="Kuees U."/>
            <person name="Lindquist E.A."/>
            <person name="Lucas S.M."/>
            <person name="Mago R."/>
            <person name="Mauceli E."/>
            <person name="Morin E."/>
            <person name="Murat C."/>
            <person name="Pangilinan J.L."/>
            <person name="Park R."/>
            <person name="Pearson M."/>
            <person name="Quesneville H."/>
            <person name="Rouhier N."/>
            <person name="Sakthikumar S."/>
            <person name="Salamov A.A."/>
            <person name="Schmutz J."/>
            <person name="Selles B."/>
            <person name="Shapiro H."/>
            <person name="Tanguay P."/>
            <person name="Tuskan G.A."/>
            <person name="Henrissat B."/>
            <person name="Van de Peer Y."/>
            <person name="Rouze P."/>
            <person name="Ellis J.G."/>
            <person name="Dodds P.N."/>
            <person name="Schein J.E."/>
            <person name="Zhong S."/>
            <person name="Hamelin R.C."/>
            <person name="Grigoriev I.V."/>
            <person name="Szabo L.J."/>
            <person name="Martin F."/>
        </authorList>
    </citation>
    <scope>NUCLEOTIDE SEQUENCE [LARGE SCALE GENOMIC DNA]</scope>
    <source>
        <strain evidence="2">98AG31 / pathotype 3-4-7</strain>
    </source>
</reference>
<dbReference type="HOGENOM" id="CLU_1384434_0_0_1"/>
<name>F4RZ68_MELLP</name>
<gene>
    <name evidence="1" type="ORF">MELLADRAFT_110260</name>
</gene>
<evidence type="ECO:0000313" key="1">
    <source>
        <dbReference type="EMBL" id="EGG02368.1"/>
    </source>
</evidence>
<dbReference type="InParanoid" id="F4RZ68"/>
<sequence length="197" mass="21445">MSELHQVNKYPSESRTRLVGVLPHRSPNKSLSAPVGDSHQCWVRIFVPACRVTAWNAPRRMETTVVAVVALPTQSSGLDTSDILSRRAGTEEVVAGGNVKEKSIEQKCFGNINNIWGGGLPFTYNYYNSLMYQNGFSGLCNSYFGGGYQWGTCGSYLGCPGAVNTFYNSYLGGFNGLQGSSLYTLNDKDLKSDKNAA</sequence>
<dbReference type="GeneID" id="18924017"/>
<dbReference type="AlphaFoldDB" id="F4RZ68"/>
<dbReference type="Proteomes" id="UP000001072">
    <property type="component" value="Unassembled WGS sequence"/>
</dbReference>
<proteinExistence type="predicted"/>
<dbReference type="VEuPathDB" id="FungiDB:MELLADRAFT_110260"/>
<dbReference type="KEGG" id="mlr:MELLADRAFT_110260"/>
<dbReference type="EMBL" id="GL883131">
    <property type="protein sequence ID" value="EGG02368.1"/>
    <property type="molecule type" value="Genomic_DNA"/>
</dbReference>
<protein>
    <submittedName>
        <fullName evidence="1">Uncharacterized protein</fullName>
    </submittedName>
</protein>
<dbReference type="RefSeq" id="XP_007414353.1">
    <property type="nucleotide sequence ID" value="XM_007414291.1"/>
</dbReference>
<evidence type="ECO:0000313" key="2">
    <source>
        <dbReference type="Proteomes" id="UP000001072"/>
    </source>
</evidence>
<accession>F4RZ68</accession>